<dbReference type="NCBIfam" id="TIGR01245">
    <property type="entry name" value="trpD"/>
    <property type="match status" value="1"/>
</dbReference>
<sequence length="345" mass="39208">MNFKEAIESLKKGRSLTKEQSYLLFKKLALDEFEEREVEEFLKALRDKKETWEEIAGAVTAYREVMKPFKHGLPDSAILIDTCGTGGDSKHTFNFSTAVALALSVEEDVFVVKHGNRSVSSKSGSADLIEALGIPLDLPEELLREALKKVRFVFLFAPLYHPAFAKVAPIRKRLGRTIFNLLGPLLNPARPNHQLLGVYDFTLTERIAYVLDDLGVKRAMVVWGEDGYDEITITGSTKVSELEKGRITTYYLDPEDFGLERCLDEKELKVKDREESLKILYELFENRLEGPIKDMFLLNLGGALYICGKSLDFKGALKKAKQYLEEKLLLKQLEKILSFYARLKN</sequence>
<keyword evidence="3" id="KW-0028">Amino-acid biosynthesis</keyword>
<accession>A0A2N7PJG3</accession>
<feature type="binding site" evidence="3">
    <location>
        <position position="171"/>
    </location>
    <ligand>
        <name>anthranilate</name>
        <dbReference type="ChEBI" id="CHEBI:16567"/>
        <label>2</label>
    </ligand>
</feature>
<comment type="caution">
    <text evidence="6">The sequence shown here is derived from an EMBL/GenBank/DDBJ whole genome shotgun (WGS) entry which is preliminary data.</text>
</comment>
<feature type="domain" description="Glycosyl transferase family 3 N-terminal" evidence="5">
    <location>
        <begin position="4"/>
        <end position="64"/>
    </location>
</feature>
<dbReference type="GO" id="GO:0000162">
    <property type="term" value="P:L-tryptophan biosynthetic process"/>
    <property type="evidence" value="ECO:0007669"/>
    <property type="project" value="UniProtKB-UniRule"/>
</dbReference>
<dbReference type="SUPFAM" id="SSF47648">
    <property type="entry name" value="Nucleoside phosphorylase/phosphoribosyltransferase N-terminal domain"/>
    <property type="match status" value="1"/>
</dbReference>
<dbReference type="InterPro" id="IPR017459">
    <property type="entry name" value="Glycosyl_Trfase_fam3_N_dom"/>
</dbReference>
<dbReference type="PANTHER" id="PTHR43285">
    <property type="entry name" value="ANTHRANILATE PHOSPHORIBOSYLTRANSFERASE"/>
    <property type="match status" value="1"/>
</dbReference>
<evidence type="ECO:0000313" key="6">
    <source>
        <dbReference type="EMBL" id="PMP62877.1"/>
    </source>
</evidence>
<feature type="domain" description="Glycosyl transferase family 3" evidence="4">
    <location>
        <begin position="78"/>
        <end position="325"/>
    </location>
</feature>
<keyword evidence="1 3" id="KW-0328">Glycosyltransferase</keyword>
<comment type="caution">
    <text evidence="3">Lacks conserved residue(s) required for the propagation of feature annotation.</text>
</comment>
<proteinExistence type="inferred from homology"/>
<feature type="binding site" evidence="3">
    <location>
        <position position="84"/>
    </location>
    <ligand>
        <name>anthranilate</name>
        <dbReference type="ChEBI" id="CHEBI:16567"/>
        <label>1</label>
    </ligand>
</feature>
<comment type="subunit">
    <text evidence="3">Homodimer.</text>
</comment>
<feature type="binding site" evidence="3">
    <location>
        <position position="229"/>
    </location>
    <ligand>
        <name>Mg(2+)</name>
        <dbReference type="ChEBI" id="CHEBI:18420"/>
        <label>2</label>
    </ligand>
</feature>
<evidence type="ECO:0000256" key="1">
    <source>
        <dbReference type="ARBA" id="ARBA00022676"/>
    </source>
</evidence>
<feature type="binding site" evidence="3">
    <location>
        <position position="125"/>
    </location>
    <ligand>
        <name>5-phospho-alpha-D-ribose 1-diphosphate</name>
        <dbReference type="ChEBI" id="CHEBI:58017"/>
    </ligand>
</feature>
<feature type="binding site" evidence="3">
    <location>
        <begin position="87"/>
        <end position="88"/>
    </location>
    <ligand>
        <name>5-phospho-alpha-D-ribose 1-diphosphate</name>
        <dbReference type="ChEBI" id="CHEBI:58017"/>
    </ligand>
</feature>
<comment type="catalytic activity">
    <reaction evidence="3">
        <text>N-(5-phospho-beta-D-ribosyl)anthranilate + diphosphate = 5-phospho-alpha-D-ribose 1-diphosphate + anthranilate</text>
        <dbReference type="Rhea" id="RHEA:11768"/>
        <dbReference type="ChEBI" id="CHEBI:16567"/>
        <dbReference type="ChEBI" id="CHEBI:18277"/>
        <dbReference type="ChEBI" id="CHEBI:33019"/>
        <dbReference type="ChEBI" id="CHEBI:58017"/>
        <dbReference type="EC" id="2.4.2.18"/>
    </reaction>
</comment>
<comment type="pathway">
    <text evidence="3">Amino-acid biosynthesis; L-tryptophan biosynthesis; L-tryptophan from chorismate: step 2/5.</text>
</comment>
<dbReference type="HAMAP" id="MF_00211">
    <property type="entry name" value="TrpD"/>
    <property type="match status" value="1"/>
</dbReference>
<dbReference type="EMBL" id="PNIE01000052">
    <property type="protein sequence ID" value="PMP62877.1"/>
    <property type="molecule type" value="Genomic_DNA"/>
</dbReference>
<dbReference type="UniPathway" id="UPA00035">
    <property type="reaction ID" value="UER00041"/>
</dbReference>
<dbReference type="AlphaFoldDB" id="A0A2N7PJG3"/>
<keyword evidence="3" id="KW-0479">Metal-binding</keyword>
<dbReference type="GO" id="GO:0000287">
    <property type="term" value="F:magnesium ion binding"/>
    <property type="evidence" value="ECO:0007669"/>
    <property type="project" value="UniProtKB-UniRule"/>
</dbReference>
<dbReference type="Pfam" id="PF00591">
    <property type="entry name" value="Glycos_transf_3"/>
    <property type="match status" value="1"/>
</dbReference>
<dbReference type="InterPro" id="IPR035902">
    <property type="entry name" value="Nuc_phospho_transferase"/>
</dbReference>
<dbReference type="Pfam" id="PF02885">
    <property type="entry name" value="Glycos_trans_3N"/>
    <property type="match status" value="1"/>
</dbReference>
<dbReference type="Gene3D" id="3.40.1030.10">
    <property type="entry name" value="Nucleoside phosphorylase/phosphoribosyltransferase catalytic domain"/>
    <property type="match status" value="1"/>
</dbReference>
<evidence type="ECO:0000313" key="7">
    <source>
        <dbReference type="Proteomes" id="UP000235731"/>
    </source>
</evidence>
<keyword evidence="3" id="KW-0460">Magnesium</keyword>
<dbReference type="Gene3D" id="1.20.970.10">
    <property type="entry name" value="Transferase, Pyrimidine Nucleoside Phosphorylase, Chain C"/>
    <property type="match status" value="1"/>
</dbReference>
<protein>
    <recommendedName>
        <fullName evidence="3">Anthranilate phosphoribosyltransferase</fullName>
        <ecNumber evidence="3">2.4.2.18</ecNumber>
    </recommendedName>
</protein>
<name>A0A2N7PJG3_9BACT</name>
<feature type="binding site" evidence="3">
    <location>
        <position position="230"/>
    </location>
    <ligand>
        <name>Mg(2+)</name>
        <dbReference type="ChEBI" id="CHEBI:18420"/>
        <label>1</label>
    </ligand>
</feature>
<dbReference type="EC" id="2.4.2.18" evidence="3"/>
<feature type="binding site" evidence="3">
    <location>
        <begin position="94"/>
        <end position="97"/>
    </location>
    <ligand>
        <name>5-phospho-alpha-D-ribose 1-diphosphate</name>
        <dbReference type="ChEBI" id="CHEBI:58017"/>
    </ligand>
</feature>
<feature type="binding site" evidence="3">
    <location>
        <position position="84"/>
    </location>
    <ligand>
        <name>5-phospho-alpha-D-ribose 1-diphosphate</name>
        <dbReference type="ChEBI" id="CHEBI:58017"/>
    </ligand>
</feature>
<keyword evidence="2 3" id="KW-0808">Transferase</keyword>
<feature type="binding site" evidence="3">
    <location>
        <position position="92"/>
    </location>
    <ligand>
        <name>5-phospho-alpha-D-ribose 1-diphosphate</name>
        <dbReference type="ChEBI" id="CHEBI:58017"/>
    </ligand>
</feature>
<evidence type="ECO:0000256" key="2">
    <source>
        <dbReference type="ARBA" id="ARBA00022679"/>
    </source>
</evidence>
<comment type="similarity">
    <text evidence="3">Belongs to the anthranilate phosphoribosyltransferase family.</text>
</comment>
<dbReference type="SUPFAM" id="SSF52418">
    <property type="entry name" value="Nucleoside phosphorylase/phosphoribosyltransferase catalytic domain"/>
    <property type="match status" value="1"/>
</dbReference>
<comment type="cofactor">
    <cofactor evidence="3">
        <name>Mg(2+)</name>
        <dbReference type="ChEBI" id="CHEBI:18420"/>
    </cofactor>
    <text evidence="3">Binds 2 magnesium ions per monomer.</text>
</comment>
<keyword evidence="3" id="KW-0822">Tryptophan biosynthesis</keyword>
<organism evidence="6 7">
    <name type="scientific">Caldimicrobium thiodismutans</name>
    <dbReference type="NCBI Taxonomy" id="1653476"/>
    <lineage>
        <taxon>Bacteria</taxon>
        <taxon>Pseudomonadati</taxon>
        <taxon>Thermodesulfobacteriota</taxon>
        <taxon>Thermodesulfobacteria</taxon>
        <taxon>Thermodesulfobacteriales</taxon>
        <taxon>Thermodesulfobacteriaceae</taxon>
        <taxon>Caldimicrobium</taxon>
    </lineage>
</organism>
<gene>
    <name evidence="3 6" type="primary">trpD</name>
    <name evidence="6" type="ORF">C0197_03770</name>
</gene>
<dbReference type="InterPro" id="IPR000312">
    <property type="entry name" value="Glycosyl_Trfase_fam3"/>
</dbReference>
<evidence type="ECO:0000259" key="5">
    <source>
        <dbReference type="Pfam" id="PF02885"/>
    </source>
</evidence>
<comment type="function">
    <text evidence="3">Catalyzes the transfer of the phosphoribosyl group of 5-phosphorylribose-1-pyrophosphate (PRPP) to anthranilate to yield N-(5'-phosphoribosyl)-anthranilate (PRA).</text>
</comment>
<dbReference type="GO" id="GO:0004048">
    <property type="term" value="F:anthranilate phosphoribosyltransferase activity"/>
    <property type="evidence" value="ECO:0007669"/>
    <property type="project" value="UniProtKB-UniRule"/>
</dbReference>
<feature type="binding site" evidence="3">
    <location>
        <position position="230"/>
    </location>
    <ligand>
        <name>Mg(2+)</name>
        <dbReference type="ChEBI" id="CHEBI:18420"/>
        <label>2</label>
    </ligand>
</feature>
<feature type="binding site" evidence="3">
    <location>
        <begin position="113"/>
        <end position="121"/>
    </location>
    <ligand>
        <name>5-phospho-alpha-D-ribose 1-diphosphate</name>
        <dbReference type="ChEBI" id="CHEBI:58017"/>
    </ligand>
</feature>
<feature type="binding site" evidence="3">
    <location>
        <position position="116"/>
    </location>
    <ligand>
        <name>anthranilate</name>
        <dbReference type="ChEBI" id="CHEBI:16567"/>
        <label>1</label>
    </ligand>
</feature>
<feature type="binding site" evidence="3">
    <location>
        <position position="96"/>
    </location>
    <ligand>
        <name>Mg(2+)</name>
        <dbReference type="ChEBI" id="CHEBI:18420"/>
        <label>1</label>
    </ligand>
</feature>
<dbReference type="InterPro" id="IPR005940">
    <property type="entry name" value="Anthranilate_Pribosyl_Tfrase"/>
</dbReference>
<dbReference type="GO" id="GO:0005829">
    <property type="term" value="C:cytosol"/>
    <property type="evidence" value="ECO:0007669"/>
    <property type="project" value="TreeGrafter"/>
</dbReference>
<evidence type="ECO:0000259" key="4">
    <source>
        <dbReference type="Pfam" id="PF00591"/>
    </source>
</evidence>
<keyword evidence="3" id="KW-0057">Aromatic amino acid biosynthesis</keyword>
<reference evidence="6 7" key="1">
    <citation type="submission" date="2018-01" db="EMBL/GenBank/DDBJ databases">
        <title>Metagenomic assembled genomes from two thermal pools in the Uzon Caldera, Kamchatka, Russia.</title>
        <authorList>
            <person name="Wilkins L."/>
            <person name="Ettinger C."/>
        </authorList>
    </citation>
    <scope>NUCLEOTIDE SEQUENCE [LARGE SCALE GENOMIC DNA]</scope>
    <source>
        <strain evidence="6">ZAV-15</strain>
    </source>
</reference>
<dbReference type="Proteomes" id="UP000235731">
    <property type="component" value="Unassembled WGS sequence"/>
</dbReference>
<evidence type="ECO:0000256" key="3">
    <source>
        <dbReference type="HAMAP-Rule" id="MF_00211"/>
    </source>
</evidence>
<dbReference type="InterPro" id="IPR036320">
    <property type="entry name" value="Glycosyl_Trfase_fam3_N_dom_sf"/>
</dbReference>
<dbReference type="PANTHER" id="PTHR43285:SF2">
    <property type="entry name" value="ANTHRANILATE PHOSPHORIBOSYLTRANSFERASE"/>
    <property type="match status" value="1"/>
</dbReference>